<protein>
    <submittedName>
        <fullName evidence="1">Uncharacterized protein</fullName>
    </submittedName>
</protein>
<accession>A0A9P8XVQ9</accession>
<proteinExistence type="predicted"/>
<sequence>MVLNRFLYGCTSSHFTDRSVAAEFLRASKPLDTYSAATTSSRLSNVPDAIPTRGDNSRTTTMANLIAKPVAYEPARSLSAPYQPEVSFPVALELSKDGVFHFHEGLTRKA</sequence>
<comment type="caution">
    <text evidence="1">The sequence shown here is derived from an EMBL/GenBank/DDBJ whole genome shotgun (WGS) entry which is preliminary data.</text>
</comment>
<organism evidence="1 2">
    <name type="scientific">Microdochium trichocladiopsis</name>
    <dbReference type="NCBI Taxonomy" id="1682393"/>
    <lineage>
        <taxon>Eukaryota</taxon>
        <taxon>Fungi</taxon>
        <taxon>Dikarya</taxon>
        <taxon>Ascomycota</taxon>
        <taxon>Pezizomycotina</taxon>
        <taxon>Sordariomycetes</taxon>
        <taxon>Xylariomycetidae</taxon>
        <taxon>Xylariales</taxon>
        <taxon>Microdochiaceae</taxon>
        <taxon>Microdochium</taxon>
    </lineage>
</organism>
<dbReference type="AlphaFoldDB" id="A0A9P8XVQ9"/>
<name>A0A9P8XVQ9_9PEZI</name>
<gene>
    <name evidence="1" type="ORF">B0I36DRAFT_355833</name>
</gene>
<evidence type="ECO:0000313" key="1">
    <source>
        <dbReference type="EMBL" id="KAH7014652.1"/>
    </source>
</evidence>
<dbReference type="Proteomes" id="UP000756346">
    <property type="component" value="Unassembled WGS sequence"/>
</dbReference>
<reference evidence="1" key="1">
    <citation type="journal article" date="2021" name="Nat. Commun.">
        <title>Genetic determinants of endophytism in the Arabidopsis root mycobiome.</title>
        <authorList>
            <person name="Mesny F."/>
            <person name="Miyauchi S."/>
            <person name="Thiergart T."/>
            <person name="Pickel B."/>
            <person name="Atanasova L."/>
            <person name="Karlsson M."/>
            <person name="Huettel B."/>
            <person name="Barry K.W."/>
            <person name="Haridas S."/>
            <person name="Chen C."/>
            <person name="Bauer D."/>
            <person name="Andreopoulos W."/>
            <person name="Pangilinan J."/>
            <person name="LaButti K."/>
            <person name="Riley R."/>
            <person name="Lipzen A."/>
            <person name="Clum A."/>
            <person name="Drula E."/>
            <person name="Henrissat B."/>
            <person name="Kohler A."/>
            <person name="Grigoriev I.V."/>
            <person name="Martin F.M."/>
            <person name="Hacquard S."/>
        </authorList>
    </citation>
    <scope>NUCLEOTIDE SEQUENCE</scope>
    <source>
        <strain evidence="1">MPI-CAGE-CH-0230</strain>
    </source>
</reference>
<evidence type="ECO:0000313" key="2">
    <source>
        <dbReference type="Proteomes" id="UP000756346"/>
    </source>
</evidence>
<dbReference type="GeneID" id="70187027"/>
<keyword evidence="2" id="KW-1185">Reference proteome</keyword>
<dbReference type="EMBL" id="JAGTJQ010000013">
    <property type="protein sequence ID" value="KAH7014652.1"/>
    <property type="molecule type" value="Genomic_DNA"/>
</dbReference>
<dbReference type="RefSeq" id="XP_046005619.1">
    <property type="nucleotide sequence ID" value="XM_046157481.1"/>
</dbReference>